<dbReference type="Proteomes" id="UP000077748">
    <property type="component" value="Chromosome"/>
</dbReference>
<name>A0A1A9K4T9_9PSED</name>
<keyword evidence="1" id="KW-0472">Membrane</keyword>
<dbReference type="AlphaFoldDB" id="A0A1A9K4T9"/>
<accession>A0A1A9K4T9</accession>
<evidence type="ECO:0000256" key="1">
    <source>
        <dbReference type="SAM" id="Phobius"/>
    </source>
</evidence>
<evidence type="ECO:0000313" key="3">
    <source>
        <dbReference type="Proteomes" id="UP000077748"/>
    </source>
</evidence>
<keyword evidence="1" id="KW-0812">Transmembrane</keyword>
<evidence type="ECO:0000313" key="2">
    <source>
        <dbReference type="EMBL" id="ANI12766.1"/>
    </source>
</evidence>
<organism evidence="2 3">
    <name type="scientific">Pseudomonas citronellolis</name>
    <dbReference type="NCBI Taxonomy" id="53408"/>
    <lineage>
        <taxon>Bacteria</taxon>
        <taxon>Pseudomonadati</taxon>
        <taxon>Pseudomonadota</taxon>
        <taxon>Gammaproteobacteria</taxon>
        <taxon>Pseudomonadales</taxon>
        <taxon>Pseudomonadaceae</taxon>
        <taxon>Pseudomonas</taxon>
    </lineage>
</organism>
<sequence length="61" mass="7286">MLIDIMYVLWVFLILLLAFLCWFFPNRLYFIFTGRRSGDGQIKVGFLRGEFVLWGVGLYFL</sequence>
<keyword evidence="1" id="KW-1133">Transmembrane helix</keyword>
<reference evidence="2 3" key="1">
    <citation type="submission" date="2016-05" db="EMBL/GenBank/DDBJ databases">
        <title>Genome Sequence of Pseudomonas citronellolis Strain SJTE-3, an Estrogens and Persistent Organic Pollutants degradation strain.</title>
        <authorList>
            <person name="Liang R."/>
        </authorList>
    </citation>
    <scope>NUCLEOTIDE SEQUENCE [LARGE SCALE GENOMIC DNA]</scope>
    <source>
        <strain evidence="2 3">SJTE-3</strain>
    </source>
</reference>
<feature type="transmembrane region" description="Helical" evidence="1">
    <location>
        <begin position="6"/>
        <end position="25"/>
    </location>
</feature>
<dbReference type="EMBL" id="CP015878">
    <property type="protein sequence ID" value="ANI12766.1"/>
    <property type="molecule type" value="Genomic_DNA"/>
</dbReference>
<gene>
    <name evidence="2" type="ORF">A9C11_01680</name>
</gene>
<protein>
    <submittedName>
        <fullName evidence="2">Uncharacterized protein</fullName>
    </submittedName>
</protein>
<proteinExistence type="predicted"/>